<protein>
    <submittedName>
        <fullName evidence="1">Uncharacterized protein</fullName>
    </submittedName>
</protein>
<dbReference type="AlphaFoldDB" id="W6UUG6"/>
<keyword evidence="2" id="KW-1185">Reference proteome</keyword>
<dbReference type="EMBL" id="APAU02000096">
    <property type="protein sequence ID" value="EUB57024.1"/>
    <property type="molecule type" value="Genomic_DNA"/>
</dbReference>
<reference evidence="1 2" key="1">
    <citation type="journal article" date="2013" name="Nat. Genet.">
        <title>The genome of the hydatid tapeworm Echinococcus granulosus.</title>
        <authorList>
            <person name="Zheng H."/>
            <person name="Zhang W."/>
            <person name="Zhang L."/>
            <person name="Zhang Z."/>
            <person name="Li J."/>
            <person name="Lu G."/>
            <person name="Zhu Y."/>
            <person name="Wang Y."/>
            <person name="Huang Y."/>
            <person name="Liu J."/>
            <person name="Kang H."/>
            <person name="Chen J."/>
            <person name="Wang L."/>
            <person name="Chen A."/>
            <person name="Yu S."/>
            <person name="Gao Z."/>
            <person name="Jin L."/>
            <person name="Gu W."/>
            <person name="Wang Z."/>
            <person name="Zhao L."/>
            <person name="Shi B."/>
            <person name="Wen H."/>
            <person name="Lin R."/>
            <person name="Jones M.K."/>
            <person name="Brejova B."/>
            <person name="Vinar T."/>
            <person name="Zhao G."/>
            <person name="McManus D.P."/>
            <person name="Chen Z."/>
            <person name="Zhou Y."/>
            <person name="Wang S."/>
        </authorList>
    </citation>
    <scope>NUCLEOTIDE SEQUENCE [LARGE SCALE GENOMIC DNA]</scope>
</reference>
<dbReference type="GeneID" id="36343815"/>
<accession>W6UUG6</accession>
<evidence type="ECO:0000313" key="2">
    <source>
        <dbReference type="Proteomes" id="UP000019149"/>
    </source>
</evidence>
<comment type="caution">
    <text evidence="1">The sequence shown here is derived from an EMBL/GenBank/DDBJ whole genome shotgun (WGS) entry which is preliminary data.</text>
</comment>
<name>W6UUG6_ECHGR</name>
<evidence type="ECO:0000313" key="1">
    <source>
        <dbReference type="EMBL" id="EUB57024.1"/>
    </source>
</evidence>
<dbReference type="Proteomes" id="UP000019149">
    <property type="component" value="Unassembled WGS sequence"/>
</dbReference>
<dbReference type="KEGG" id="egl:EGR_08100"/>
<dbReference type="RefSeq" id="XP_024348220.1">
    <property type="nucleotide sequence ID" value="XM_024497349.1"/>
</dbReference>
<sequence length="180" mass="20660">MVTLSCGLELFCQTMKWKAWKQLSPDHKIHESHLLCCAKNCLVLCKNSRKHRDSFSVLCIVFYLNLIFSGDFTPPLYVILIQEEFVPRCSMKNSRKWVNFSAYKVFQPQCRSFSSSVETKHLSYRILLKLIGEQCNEIPDGCLAKVIERPFQGSPLIFSINLSGKCIIINTSQLINSQFA</sequence>
<dbReference type="CTD" id="36343815"/>
<gene>
    <name evidence="1" type="ORF">EGR_08100</name>
</gene>
<organism evidence="1 2">
    <name type="scientific">Echinococcus granulosus</name>
    <name type="common">Hydatid tapeworm</name>
    <dbReference type="NCBI Taxonomy" id="6210"/>
    <lineage>
        <taxon>Eukaryota</taxon>
        <taxon>Metazoa</taxon>
        <taxon>Spiralia</taxon>
        <taxon>Lophotrochozoa</taxon>
        <taxon>Platyhelminthes</taxon>
        <taxon>Cestoda</taxon>
        <taxon>Eucestoda</taxon>
        <taxon>Cyclophyllidea</taxon>
        <taxon>Taeniidae</taxon>
        <taxon>Echinococcus</taxon>
        <taxon>Echinococcus granulosus group</taxon>
    </lineage>
</organism>
<proteinExistence type="predicted"/>